<comment type="caution">
    <text evidence="1">The sequence shown here is derived from an EMBL/GenBank/DDBJ whole genome shotgun (WGS) entry which is preliminary data.</text>
</comment>
<evidence type="ECO:0000313" key="2">
    <source>
        <dbReference type="Proteomes" id="UP001331515"/>
    </source>
</evidence>
<dbReference type="EMBL" id="JAURVH010001536">
    <property type="protein sequence ID" value="KAK5891579.1"/>
    <property type="molecule type" value="Genomic_DNA"/>
</dbReference>
<sequence length="169" mass="18801">MKEERKGGGGGDITKLHLKLGLSPSESPLHSLPGIPQARLFNRNRKRGCCIKEIIVSGNQPVPRRPPPHPQYPGARFMPTSLPPTPIFTRREIKTNRGLFEVARYLIPSSLHPLVCSVKRDQNPITVLASSVRGDAPLLFLCDGKECIFMIVQGHNGKPQASVIRREWK</sequence>
<reference evidence="1 2" key="1">
    <citation type="journal article" date="2023" name="Mol. Biol. Evol.">
        <title>Genomics of Secondarily Temperate Adaptation in the Only Non-Antarctic Icefish.</title>
        <authorList>
            <person name="Rivera-Colon A.G."/>
            <person name="Rayamajhi N."/>
            <person name="Minhas B.F."/>
            <person name="Madrigal G."/>
            <person name="Bilyk K.T."/>
            <person name="Yoon V."/>
            <person name="Hune M."/>
            <person name="Gregory S."/>
            <person name="Cheng C.H.C."/>
            <person name="Catchen J.M."/>
        </authorList>
    </citation>
    <scope>NUCLEOTIDE SEQUENCE [LARGE SCALE GENOMIC DNA]</scope>
    <source>
        <tissue evidence="1">White muscle</tissue>
    </source>
</reference>
<dbReference type="Proteomes" id="UP001331515">
    <property type="component" value="Unassembled WGS sequence"/>
</dbReference>
<accession>A0AAN8GXG3</accession>
<organism evidence="1 2">
    <name type="scientific">Champsocephalus gunnari</name>
    <name type="common">Mackerel icefish</name>
    <dbReference type="NCBI Taxonomy" id="52237"/>
    <lineage>
        <taxon>Eukaryota</taxon>
        <taxon>Metazoa</taxon>
        <taxon>Chordata</taxon>
        <taxon>Craniata</taxon>
        <taxon>Vertebrata</taxon>
        <taxon>Euteleostomi</taxon>
        <taxon>Actinopterygii</taxon>
        <taxon>Neopterygii</taxon>
        <taxon>Teleostei</taxon>
        <taxon>Neoteleostei</taxon>
        <taxon>Acanthomorphata</taxon>
        <taxon>Eupercaria</taxon>
        <taxon>Perciformes</taxon>
        <taxon>Notothenioidei</taxon>
        <taxon>Channichthyidae</taxon>
        <taxon>Champsocephalus</taxon>
    </lineage>
</organism>
<name>A0AAN8GXG3_CHAGU</name>
<evidence type="ECO:0000313" key="1">
    <source>
        <dbReference type="EMBL" id="KAK5891579.1"/>
    </source>
</evidence>
<keyword evidence="2" id="KW-1185">Reference proteome</keyword>
<protein>
    <submittedName>
        <fullName evidence="1">Uncharacterized protein</fullName>
    </submittedName>
</protein>
<gene>
    <name evidence="1" type="ORF">CgunFtcFv8_018812</name>
</gene>
<dbReference type="AlphaFoldDB" id="A0AAN8GXG3"/>
<proteinExistence type="predicted"/>